<evidence type="ECO:0000313" key="5">
    <source>
        <dbReference type="Proteomes" id="UP000663829"/>
    </source>
</evidence>
<evidence type="ECO:0000313" key="4">
    <source>
        <dbReference type="EMBL" id="CAF4555731.1"/>
    </source>
</evidence>
<keyword evidence="5" id="KW-1185">Reference proteome</keyword>
<keyword evidence="2" id="KW-0067">ATP-binding</keyword>
<dbReference type="PANTHER" id="PTHR48103">
    <property type="entry name" value="MIDASIN-RELATED"/>
    <property type="match status" value="1"/>
</dbReference>
<dbReference type="GO" id="GO:0005524">
    <property type="term" value="F:ATP binding"/>
    <property type="evidence" value="ECO:0007669"/>
    <property type="project" value="UniProtKB-KW"/>
</dbReference>
<keyword evidence="1" id="KW-0547">Nucleotide-binding</keyword>
<sequence>MQTSDARMLSIRKFAEVVYACQFHGHEDYQRTHQLIQEKFQINEALSAREQDLFIDTSVANVVRIGSIYIKTGTEEPDSSFTNLVHTKLTIQQLELLAAACQSKRSILLEDDTCSRRSSLVMELAHITRNRLIVIPLNENYEHQI</sequence>
<evidence type="ECO:0000256" key="1">
    <source>
        <dbReference type="ARBA" id="ARBA00022741"/>
    </source>
</evidence>
<dbReference type="GO" id="GO:0005634">
    <property type="term" value="C:nucleus"/>
    <property type="evidence" value="ECO:0007669"/>
    <property type="project" value="TreeGrafter"/>
</dbReference>
<comment type="caution">
    <text evidence="3">The sequence shown here is derived from an EMBL/GenBank/DDBJ whole genome shotgun (WGS) entry which is preliminary data.</text>
</comment>
<dbReference type="GO" id="GO:0000027">
    <property type="term" value="P:ribosomal large subunit assembly"/>
    <property type="evidence" value="ECO:0007669"/>
    <property type="project" value="TreeGrafter"/>
</dbReference>
<dbReference type="EMBL" id="CAJNOQ010047791">
    <property type="protein sequence ID" value="CAF1642254.1"/>
    <property type="molecule type" value="Genomic_DNA"/>
</dbReference>
<evidence type="ECO:0000256" key="2">
    <source>
        <dbReference type="ARBA" id="ARBA00022840"/>
    </source>
</evidence>
<evidence type="ECO:0000313" key="3">
    <source>
        <dbReference type="EMBL" id="CAF1642254.1"/>
    </source>
</evidence>
<dbReference type="GO" id="GO:0000055">
    <property type="term" value="P:ribosomal large subunit export from nucleus"/>
    <property type="evidence" value="ECO:0007669"/>
    <property type="project" value="TreeGrafter"/>
</dbReference>
<dbReference type="Proteomes" id="UP000681722">
    <property type="component" value="Unassembled WGS sequence"/>
</dbReference>
<dbReference type="GO" id="GO:0030687">
    <property type="term" value="C:preribosome, large subunit precursor"/>
    <property type="evidence" value="ECO:0007669"/>
    <property type="project" value="TreeGrafter"/>
</dbReference>
<reference evidence="3" key="1">
    <citation type="submission" date="2021-02" db="EMBL/GenBank/DDBJ databases">
        <authorList>
            <person name="Nowell W R."/>
        </authorList>
    </citation>
    <scope>NUCLEOTIDE SEQUENCE</scope>
</reference>
<dbReference type="AlphaFoldDB" id="A0A816DRD2"/>
<protein>
    <submittedName>
        <fullName evidence="3">Uncharacterized protein</fullName>
    </submittedName>
</protein>
<dbReference type="EMBL" id="CAJOBC010116851">
    <property type="protein sequence ID" value="CAF4555731.1"/>
    <property type="molecule type" value="Genomic_DNA"/>
</dbReference>
<organism evidence="3 5">
    <name type="scientific">Didymodactylos carnosus</name>
    <dbReference type="NCBI Taxonomy" id="1234261"/>
    <lineage>
        <taxon>Eukaryota</taxon>
        <taxon>Metazoa</taxon>
        <taxon>Spiralia</taxon>
        <taxon>Gnathifera</taxon>
        <taxon>Rotifera</taxon>
        <taxon>Eurotatoria</taxon>
        <taxon>Bdelloidea</taxon>
        <taxon>Philodinida</taxon>
        <taxon>Philodinidae</taxon>
        <taxon>Didymodactylos</taxon>
    </lineage>
</organism>
<name>A0A816DRD2_9BILA</name>
<gene>
    <name evidence="3" type="ORF">GPM918_LOCUS45011</name>
    <name evidence="4" type="ORF">SRO942_LOCUS47175</name>
</gene>
<accession>A0A816DRD2</accession>
<proteinExistence type="predicted"/>
<dbReference type="Proteomes" id="UP000663829">
    <property type="component" value="Unassembled WGS sequence"/>
</dbReference>
<dbReference type="PANTHER" id="PTHR48103:SF2">
    <property type="entry name" value="MIDASIN"/>
    <property type="match status" value="1"/>
</dbReference>